<dbReference type="Pfam" id="PF00535">
    <property type="entry name" value="Glycos_transf_2"/>
    <property type="match status" value="1"/>
</dbReference>
<evidence type="ECO:0000313" key="5">
    <source>
        <dbReference type="EMBL" id="EKF85756.1"/>
    </source>
</evidence>
<dbReference type="OrthoDB" id="46222at2157"/>
<keyword evidence="2 5" id="KW-0808">Transferase</keyword>
<keyword evidence="6" id="KW-1185">Reference proteome</keyword>
<dbReference type="GO" id="GO:0016757">
    <property type="term" value="F:glycosyltransferase activity"/>
    <property type="evidence" value="ECO:0007669"/>
    <property type="project" value="UniProtKB-KW"/>
</dbReference>
<dbReference type="PATRIC" id="fig|1204725.3.peg.1353"/>
<feature type="transmembrane region" description="Helical" evidence="3">
    <location>
        <begin position="302"/>
        <end position="335"/>
    </location>
</feature>
<dbReference type="InterPro" id="IPR001173">
    <property type="entry name" value="Glyco_trans_2-like"/>
</dbReference>
<evidence type="ECO:0000256" key="2">
    <source>
        <dbReference type="ARBA" id="ARBA00022679"/>
    </source>
</evidence>
<dbReference type="SUPFAM" id="SSF53448">
    <property type="entry name" value="Nucleotide-diphospho-sugar transferases"/>
    <property type="match status" value="1"/>
</dbReference>
<sequence length="397" mass="45539">MFEILFSIFLILSLWEFAGYPIVMGSLAKKYSIIDSSTKPHYPFVSIVISVFNEEDVIKKRLKNLVNLNYPQDKYEIIIIDDKSEDNTVKLINEFLTNHKEKDPPIKFIKKNHRLGKSNSLNIAIKDIKGELVLSSDVNSMFDQNILLELTSKFKDEKVGAVCGSYNIINNDKASPNSENFYWNLEDMMLKGESAIDSIGTMIGSTSTCRKKFFHFDENIISEDLDLMVRIREEGYYVKYQPNAKVYEHAATNPRDQIKQRSRTSLGTIQCIFKHPGQFLLVNDYHSLFLFSHKTLRMFSPFNLLLVLITFFLLPVPTMIITIICLSVILFILLASLIRLLPNSNSSKNGLSKLNLIKYVLLNEFLILVAWKKFILGETSTKWDKAESTRASKKKGS</sequence>
<name>K2QCL6_METFP</name>
<reference evidence="5 6" key="1">
    <citation type="journal article" date="2012" name="J. Bacteriol.">
        <title>Draft genome sequence of Methanobacterium formicicum DSM 3637, an archaebacterium isolated from the methane producer amoeba Pelomyxa palustris.</title>
        <authorList>
            <person name="Gutierrez G."/>
        </authorList>
    </citation>
    <scope>NUCLEOTIDE SEQUENCE [LARGE SCALE GENOMIC DNA]</scope>
    <source>
        <strain evidence="6">DSM 3637 / PP1</strain>
    </source>
</reference>
<feature type="domain" description="Glycosyltransferase 2-like" evidence="4">
    <location>
        <begin position="46"/>
        <end position="204"/>
    </location>
</feature>
<keyword evidence="1" id="KW-0328">Glycosyltransferase</keyword>
<dbReference type="PANTHER" id="PTHR43630:SF1">
    <property type="entry name" value="POLY-BETA-1,6-N-ACETYL-D-GLUCOSAMINE SYNTHASE"/>
    <property type="match status" value="1"/>
</dbReference>
<dbReference type="Proteomes" id="UP000007360">
    <property type="component" value="Unassembled WGS sequence"/>
</dbReference>
<comment type="caution">
    <text evidence="5">The sequence shown here is derived from an EMBL/GenBank/DDBJ whole genome shotgun (WGS) entry which is preliminary data.</text>
</comment>
<dbReference type="PANTHER" id="PTHR43630">
    <property type="entry name" value="POLY-BETA-1,6-N-ACETYL-D-GLUCOSAMINE SYNTHASE"/>
    <property type="match status" value="1"/>
</dbReference>
<evidence type="ECO:0000256" key="3">
    <source>
        <dbReference type="SAM" id="Phobius"/>
    </source>
</evidence>
<organism evidence="5 6">
    <name type="scientific">Methanobacterium formicicum (strain DSM 3637 / PP1)</name>
    <dbReference type="NCBI Taxonomy" id="1204725"/>
    <lineage>
        <taxon>Archaea</taxon>
        <taxon>Methanobacteriati</taxon>
        <taxon>Methanobacteriota</taxon>
        <taxon>Methanomada group</taxon>
        <taxon>Methanobacteria</taxon>
        <taxon>Methanobacteriales</taxon>
        <taxon>Methanobacteriaceae</taxon>
        <taxon>Methanobacterium</taxon>
    </lineage>
</organism>
<accession>K2QCL6</accession>
<protein>
    <submittedName>
        <fullName evidence="5">Family 2 glycosyl transferase</fullName>
    </submittedName>
</protein>
<keyword evidence="3" id="KW-1133">Transmembrane helix</keyword>
<evidence type="ECO:0000256" key="1">
    <source>
        <dbReference type="ARBA" id="ARBA00022676"/>
    </source>
</evidence>
<evidence type="ECO:0000313" key="6">
    <source>
        <dbReference type="Proteomes" id="UP000007360"/>
    </source>
</evidence>
<dbReference type="RefSeq" id="WP_004030638.1">
    <property type="nucleotide sequence ID" value="NZ_AMPO01000005.1"/>
</dbReference>
<dbReference type="Gene3D" id="3.90.550.10">
    <property type="entry name" value="Spore Coat Polysaccharide Biosynthesis Protein SpsA, Chain A"/>
    <property type="match status" value="1"/>
</dbReference>
<gene>
    <name evidence="5" type="ORF">A994_06740</name>
</gene>
<dbReference type="AlphaFoldDB" id="K2QCL6"/>
<proteinExistence type="predicted"/>
<keyword evidence="3" id="KW-0812">Transmembrane</keyword>
<evidence type="ECO:0000259" key="4">
    <source>
        <dbReference type="Pfam" id="PF00535"/>
    </source>
</evidence>
<dbReference type="InterPro" id="IPR029044">
    <property type="entry name" value="Nucleotide-diphossugar_trans"/>
</dbReference>
<keyword evidence="3" id="KW-0472">Membrane</keyword>
<dbReference type="EMBL" id="AMPO01000005">
    <property type="protein sequence ID" value="EKF85756.1"/>
    <property type="molecule type" value="Genomic_DNA"/>
</dbReference>